<dbReference type="PATRIC" id="fig|1117108.3.peg.5428"/>
<comment type="caution">
    <text evidence="2">The sequence shown here is derived from an EMBL/GenBank/DDBJ whole genome shotgun (WGS) entry which is preliminary data.</text>
</comment>
<evidence type="ECO:0000259" key="1">
    <source>
        <dbReference type="Pfam" id="PF05193"/>
    </source>
</evidence>
<evidence type="ECO:0000313" key="2">
    <source>
        <dbReference type="EMBL" id="EPY04025.1"/>
    </source>
</evidence>
<dbReference type="PANTHER" id="PTHR11851">
    <property type="entry name" value="METALLOPROTEASE"/>
    <property type="match status" value="1"/>
</dbReference>
<dbReference type="NCBIfam" id="NF047422">
    <property type="entry name" value="YfmF_fam"/>
    <property type="match status" value="1"/>
</dbReference>
<dbReference type="GO" id="GO:0046872">
    <property type="term" value="F:metal ion binding"/>
    <property type="evidence" value="ECO:0007669"/>
    <property type="project" value="InterPro"/>
</dbReference>
<dbReference type="PANTHER" id="PTHR11851:SF186">
    <property type="entry name" value="INACTIVE METALLOPROTEASE YMFF-RELATED"/>
    <property type="match status" value="1"/>
</dbReference>
<dbReference type="InterPro" id="IPR050361">
    <property type="entry name" value="MPP/UQCRC_Complex"/>
</dbReference>
<reference evidence="2 3" key="1">
    <citation type="submission" date="2013-05" db="EMBL/GenBank/DDBJ databases">
        <authorList>
            <person name="Strain E.A."/>
            <person name="Brown E."/>
            <person name="Allard M.W."/>
            <person name="Luo Y.L."/>
        </authorList>
    </citation>
    <scope>NUCLEOTIDE SEQUENCE [LARGE SCALE GENOMIC DNA]</scope>
    <source>
        <strain evidence="2 3">TS-15</strain>
    </source>
</reference>
<dbReference type="InterPro" id="IPR011249">
    <property type="entry name" value="Metalloenz_LuxS/M16"/>
</dbReference>
<dbReference type="SUPFAM" id="SSF63411">
    <property type="entry name" value="LuxS/MPP-like metallohydrolase"/>
    <property type="match status" value="2"/>
</dbReference>
<feature type="domain" description="Peptidase M16 C-terminal" evidence="1">
    <location>
        <begin position="213"/>
        <end position="369"/>
    </location>
</feature>
<sequence length="437" mass="49910">MTITEEMGLDMVSKPTFERGKVKGMRVHVMPTKRFKTFAISVYVGIPLQEDTVTSTALTPFVLRRGTASYPKTIRFRERLDELYGAGFGFDVFKRADYQIIQFRMDVINDAFVSSSESLLAQAFQFLGEAITAPVMDNGTLRNKYVEEEKQTVRQRIESIVNDKIRYAAERCVEEMCKNEPYRLHALGNRDDLDGIDAATLTDKYRWLLEHAAIDVYVVGDTSYEEVERCVEDAFRIDRNVETPYARSIPVPRIGEPNTVIERLEVSQGKLNMGLRSTITYADDAYPAVLMYNGILGSYPHSKLFINVREKNSLAYYAASRFEGHKGICTIQSGIEFENFDKARQIIIEQLDAMKAGQLQSLEIGQTKAMIANQLREIDDSSFEMIGFDFNRVLSGRERTTSQLIDEVEHIEAAHIQEVAQTFYLDTIYFLRNKEEA</sequence>
<organism evidence="2 3">
    <name type="scientific">Paenibacillus alvei TS-15</name>
    <dbReference type="NCBI Taxonomy" id="1117108"/>
    <lineage>
        <taxon>Bacteria</taxon>
        <taxon>Bacillati</taxon>
        <taxon>Bacillota</taxon>
        <taxon>Bacilli</taxon>
        <taxon>Bacillales</taxon>
        <taxon>Paenibacillaceae</taxon>
        <taxon>Paenibacillus</taxon>
    </lineage>
</organism>
<evidence type="ECO:0000313" key="3">
    <source>
        <dbReference type="Proteomes" id="UP000015344"/>
    </source>
</evidence>
<dbReference type="EMBL" id="ATMT01000100">
    <property type="protein sequence ID" value="EPY04025.1"/>
    <property type="molecule type" value="Genomic_DNA"/>
</dbReference>
<dbReference type="eggNOG" id="COG0612">
    <property type="taxonomic scope" value="Bacteria"/>
</dbReference>
<protein>
    <submittedName>
        <fullName evidence="2">Peptidase M16 domain-containing protein</fullName>
    </submittedName>
</protein>
<accession>S9U0F2</accession>
<dbReference type="AlphaFoldDB" id="S9U0F2"/>
<name>S9U0F2_PAEAL</name>
<dbReference type="Pfam" id="PF05193">
    <property type="entry name" value="Peptidase_M16_C"/>
    <property type="match status" value="1"/>
</dbReference>
<dbReference type="InterPro" id="IPR007863">
    <property type="entry name" value="Peptidase_M16_C"/>
</dbReference>
<gene>
    <name evidence="2" type="ORF">PAALTS15_26289</name>
</gene>
<dbReference type="Proteomes" id="UP000015344">
    <property type="component" value="Unassembled WGS sequence"/>
</dbReference>
<dbReference type="Gene3D" id="3.30.830.10">
    <property type="entry name" value="Metalloenzyme, LuxS/M16 peptidase-like"/>
    <property type="match status" value="2"/>
</dbReference>
<proteinExistence type="predicted"/>